<evidence type="ECO:0000256" key="4">
    <source>
        <dbReference type="ARBA" id="ARBA00022692"/>
    </source>
</evidence>
<evidence type="ECO:0000256" key="7">
    <source>
        <dbReference type="ARBA" id="ARBA00023136"/>
    </source>
</evidence>
<dbReference type="GO" id="GO:0005549">
    <property type="term" value="F:odorant binding"/>
    <property type="evidence" value="ECO:0007669"/>
    <property type="project" value="InterPro"/>
</dbReference>
<evidence type="ECO:0000256" key="5">
    <source>
        <dbReference type="ARBA" id="ARBA00022725"/>
    </source>
</evidence>
<keyword evidence="4 10" id="KW-0812">Transmembrane</keyword>
<keyword evidence="8" id="KW-0675">Receptor</keyword>
<evidence type="ECO:0000256" key="10">
    <source>
        <dbReference type="SAM" id="Phobius"/>
    </source>
</evidence>
<organism evidence="11 12">
    <name type="scientific">Atta cephalotes</name>
    <name type="common">Leafcutter ant</name>
    <dbReference type="NCBI Taxonomy" id="12957"/>
    <lineage>
        <taxon>Eukaryota</taxon>
        <taxon>Metazoa</taxon>
        <taxon>Ecdysozoa</taxon>
        <taxon>Arthropoda</taxon>
        <taxon>Hexapoda</taxon>
        <taxon>Insecta</taxon>
        <taxon>Pterygota</taxon>
        <taxon>Neoptera</taxon>
        <taxon>Endopterygota</taxon>
        <taxon>Hymenoptera</taxon>
        <taxon>Apocrita</taxon>
        <taxon>Aculeata</taxon>
        <taxon>Formicoidea</taxon>
        <taxon>Formicidae</taxon>
        <taxon>Myrmicinae</taxon>
        <taxon>Atta</taxon>
    </lineage>
</organism>
<dbReference type="KEGG" id="acep:105623487"/>
<gene>
    <name evidence="11" type="primary">105623487</name>
</gene>
<feature type="transmembrane region" description="Helical" evidence="10">
    <location>
        <begin position="43"/>
        <end position="65"/>
    </location>
</feature>
<dbReference type="EnsemblMetazoa" id="XM_012204882.1">
    <property type="protein sequence ID" value="XP_012060272.1"/>
    <property type="gene ID" value="LOC105623487"/>
</dbReference>
<dbReference type="Proteomes" id="UP000005205">
    <property type="component" value="Unassembled WGS sequence"/>
</dbReference>
<feature type="transmembrane region" description="Helical" evidence="10">
    <location>
        <begin position="191"/>
        <end position="218"/>
    </location>
</feature>
<dbReference type="OrthoDB" id="7538017at2759"/>
<dbReference type="AlphaFoldDB" id="A0A158NRW4"/>
<dbReference type="InterPro" id="IPR004117">
    <property type="entry name" value="7tm6_olfct_rcpt"/>
</dbReference>
<keyword evidence="2" id="KW-1003">Cell membrane</keyword>
<accession>A0A158NRW4</accession>
<feature type="transmembrane region" description="Helical" evidence="10">
    <location>
        <begin position="133"/>
        <end position="155"/>
    </location>
</feature>
<reference evidence="11" key="2">
    <citation type="submission" date="2016-04" db="UniProtKB">
        <authorList>
            <consortium name="EnsemblMetazoa"/>
        </authorList>
    </citation>
    <scope>IDENTIFICATION</scope>
</reference>
<name>A0A158NRW4_ATTCE</name>
<evidence type="ECO:0000313" key="11">
    <source>
        <dbReference type="EnsemblMetazoa" id="XP_012060272.1"/>
    </source>
</evidence>
<keyword evidence="6 10" id="KW-1133">Transmembrane helix</keyword>
<dbReference type="PANTHER" id="PTHR21137">
    <property type="entry name" value="ODORANT RECEPTOR"/>
    <property type="match status" value="1"/>
</dbReference>
<evidence type="ECO:0000256" key="2">
    <source>
        <dbReference type="ARBA" id="ARBA00022475"/>
    </source>
</evidence>
<evidence type="ECO:0000313" key="12">
    <source>
        <dbReference type="Proteomes" id="UP000005205"/>
    </source>
</evidence>
<keyword evidence="12" id="KW-1185">Reference proteome</keyword>
<dbReference type="GO" id="GO:0007165">
    <property type="term" value="P:signal transduction"/>
    <property type="evidence" value="ECO:0007669"/>
    <property type="project" value="UniProtKB-KW"/>
</dbReference>
<keyword evidence="7 10" id="KW-0472">Membrane</keyword>
<dbReference type="GO" id="GO:0004984">
    <property type="term" value="F:olfactory receptor activity"/>
    <property type="evidence" value="ECO:0007669"/>
    <property type="project" value="InterPro"/>
</dbReference>
<protein>
    <recommendedName>
        <fullName evidence="13">Odorant receptor</fullName>
    </recommendedName>
</protein>
<evidence type="ECO:0000256" key="3">
    <source>
        <dbReference type="ARBA" id="ARBA00022606"/>
    </source>
</evidence>
<evidence type="ECO:0008006" key="13">
    <source>
        <dbReference type="Google" id="ProtNLM"/>
    </source>
</evidence>
<dbReference type="Pfam" id="PF02949">
    <property type="entry name" value="7tm_6"/>
    <property type="match status" value="1"/>
</dbReference>
<keyword evidence="9" id="KW-0807">Transducer</keyword>
<dbReference type="GO" id="GO:0005886">
    <property type="term" value="C:plasma membrane"/>
    <property type="evidence" value="ECO:0007669"/>
    <property type="project" value="UniProtKB-SubCell"/>
</dbReference>
<keyword evidence="5" id="KW-0552">Olfaction</keyword>
<evidence type="ECO:0000256" key="1">
    <source>
        <dbReference type="ARBA" id="ARBA00004651"/>
    </source>
</evidence>
<feature type="transmembrane region" description="Helical" evidence="10">
    <location>
        <begin position="71"/>
        <end position="93"/>
    </location>
</feature>
<proteinExistence type="predicted"/>
<dbReference type="InParanoid" id="A0A158NRW4"/>
<sequence length="261" mass="30322">MDITKSQGYRDFMWAVNPHRIGFEMGLWPKLKKCTEKSLLSKIWVGIIFILLIFVIIVPMIYAIIQVWGNMTFVISNLQTTLPFLIASLKYAIIRRKQTAVLSIVNMMADDWIAFKQNRERNVMIKRAQTARLITIIGHVCVVIAFFTSIILPWFSISVVYVANLTDVRKPLPLKTYHFCSTDKSPQFELIFFIQTVTMLLAATIYMSVDTFLVVMVLHICGQLENFRCRLIDLISCKNFNEVLNNIIETHLRLIKYEFLL</sequence>
<evidence type="ECO:0000256" key="8">
    <source>
        <dbReference type="ARBA" id="ARBA00023170"/>
    </source>
</evidence>
<dbReference type="PANTHER" id="PTHR21137:SF35">
    <property type="entry name" value="ODORANT RECEPTOR 19A-RELATED"/>
    <property type="match status" value="1"/>
</dbReference>
<comment type="subcellular location">
    <subcellularLocation>
        <location evidence="1">Cell membrane</location>
        <topology evidence="1">Multi-pass membrane protein</topology>
    </subcellularLocation>
</comment>
<evidence type="ECO:0000256" key="9">
    <source>
        <dbReference type="ARBA" id="ARBA00023224"/>
    </source>
</evidence>
<keyword evidence="3" id="KW-0716">Sensory transduction</keyword>
<reference evidence="12" key="1">
    <citation type="journal article" date="2011" name="PLoS Genet.">
        <title>The genome sequence of the leaf-cutter ant Atta cephalotes reveals insights into its obligate symbiotic lifestyle.</title>
        <authorList>
            <person name="Suen G."/>
            <person name="Teiling C."/>
            <person name="Li L."/>
            <person name="Holt C."/>
            <person name="Abouheif E."/>
            <person name="Bornberg-Bauer E."/>
            <person name="Bouffard P."/>
            <person name="Caldera E.J."/>
            <person name="Cash E."/>
            <person name="Cavanaugh A."/>
            <person name="Denas O."/>
            <person name="Elhaik E."/>
            <person name="Fave M.J."/>
            <person name="Gadau J."/>
            <person name="Gibson J.D."/>
            <person name="Graur D."/>
            <person name="Grubbs K.J."/>
            <person name="Hagen D.E."/>
            <person name="Harkins T.T."/>
            <person name="Helmkampf M."/>
            <person name="Hu H."/>
            <person name="Johnson B.R."/>
            <person name="Kim J."/>
            <person name="Marsh S.E."/>
            <person name="Moeller J.A."/>
            <person name="Munoz-Torres M.C."/>
            <person name="Murphy M.C."/>
            <person name="Naughton M.C."/>
            <person name="Nigam S."/>
            <person name="Overson R."/>
            <person name="Rajakumar R."/>
            <person name="Reese J.T."/>
            <person name="Scott J.J."/>
            <person name="Smith C.R."/>
            <person name="Tao S."/>
            <person name="Tsutsui N.D."/>
            <person name="Viljakainen L."/>
            <person name="Wissler L."/>
            <person name="Yandell M.D."/>
            <person name="Zimmer F."/>
            <person name="Taylor J."/>
            <person name="Slater S.C."/>
            <person name="Clifton S.W."/>
            <person name="Warren W.C."/>
            <person name="Elsik C.G."/>
            <person name="Smith C.D."/>
            <person name="Weinstock G.M."/>
            <person name="Gerardo N.M."/>
            <person name="Currie C.R."/>
        </authorList>
    </citation>
    <scope>NUCLEOTIDE SEQUENCE [LARGE SCALE GENOMIC DNA]</scope>
</reference>
<dbReference type="EMBL" id="ADTU01024398">
    <property type="status" value="NOT_ANNOTATED_CDS"/>
    <property type="molecule type" value="Genomic_DNA"/>
</dbReference>
<evidence type="ECO:0000256" key="6">
    <source>
        <dbReference type="ARBA" id="ARBA00022989"/>
    </source>
</evidence>